<comment type="caution">
    <text evidence="1">The sequence shown here is derived from an EMBL/GenBank/DDBJ whole genome shotgun (WGS) entry which is preliminary data.</text>
</comment>
<gene>
    <name evidence="1" type="ORF">LOK49_LG13G00591</name>
</gene>
<evidence type="ECO:0000313" key="1">
    <source>
        <dbReference type="EMBL" id="KAI7989121.1"/>
    </source>
</evidence>
<organism evidence="1 2">
    <name type="scientific">Camellia lanceoleosa</name>
    <dbReference type="NCBI Taxonomy" id="1840588"/>
    <lineage>
        <taxon>Eukaryota</taxon>
        <taxon>Viridiplantae</taxon>
        <taxon>Streptophyta</taxon>
        <taxon>Embryophyta</taxon>
        <taxon>Tracheophyta</taxon>
        <taxon>Spermatophyta</taxon>
        <taxon>Magnoliopsida</taxon>
        <taxon>eudicotyledons</taxon>
        <taxon>Gunneridae</taxon>
        <taxon>Pentapetalae</taxon>
        <taxon>asterids</taxon>
        <taxon>Ericales</taxon>
        <taxon>Theaceae</taxon>
        <taxon>Camellia</taxon>
    </lineage>
</organism>
<reference evidence="1 2" key="1">
    <citation type="journal article" date="2022" name="Plant J.">
        <title>Chromosome-level genome of Camellia lanceoleosa provides a valuable resource for understanding genome evolution and self-incompatibility.</title>
        <authorList>
            <person name="Gong W."/>
            <person name="Xiao S."/>
            <person name="Wang L."/>
            <person name="Liao Z."/>
            <person name="Chang Y."/>
            <person name="Mo W."/>
            <person name="Hu G."/>
            <person name="Li W."/>
            <person name="Zhao G."/>
            <person name="Zhu H."/>
            <person name="Hu X."/>
            <person name="Ji K."/>
            <person name="Xiang X."/>
            <person name="Song Q."/>
            <person name="Yuan D."/>
            <person name="Jin S."/>
            <person name="Zhang L."/>
        </authorList>
    </citation>
    <scope>NUCLEOTIDE SEQUENCE [LARGE SCALE GENOMIC DNA]</scope>
    <source>
        <strain evidence="1">SQ_2022a</strain>
    </source>
</reference>
<proteinExistence type="predicted"/>
<name>A0ACC0FNV5_9ERIC</name>
<dbReference type="EMBL" id="CM045771">
    <property type="protein sequence ID" value="KAI7989121.1"/>
    <property type="molecule type" value="Genomic_DNA"/>
</dbReference>
<dbReference type="Proteomes" id="UP001060215">
    <property type="component" value="Chromosome 14"/>
</dbReference>
<accession>A0ACC0FNV5</accession>
<protein>
    <submittedName>
        <fullName evidence="1">Protein NRT1/ PTR FAMILY 5.7</fullName>
    </submittedName>
</protein>
<sequence>MNRNIRNNFVIPLASIHTFSAIGMIIYVTAYEKIFVLALKKATGNEQGIKILQRIDIGMVFSIIAMAIVALVERKRLREVERDCQSRESRLSVYERVLVSSSVHHSWDWRWVCTCWPTRILL</sequence>
<keyword evidence="2" id="KW-1185">Reference proteome</keyword>
<evidence type="ECO:0000313" key="2">
    <source>
        <dbReference type="Proteomes" id="UP001060215"/>
    </source>
</evidence>